<evidence type="ECO:0000313" key="2">
    <source>
        <dbReference type="EMBL" id="PON83827.1"/>
    </source>
</evidence>
<dbReference type="AlphaFoldDB" id="A0A2P5EE65"/>
<protein>
    <submittedName>
        <fullName evidence="2">Uncharacterized protein</fullName>
    </submittedName>
</protein>
<feature type="compositionally biased region" description="Gly residues" evidence="1">
    <location>
        <begin position="1"/>
        <end position="16"/>
    </location>
</feature>
<dbReference type="Proteomes" id="UP000237000">
    <property type="component" value="Unassembled WGS sequence"/>
</dbReference>
<dbReference type="EMBL" id="JXTC01000172">
    <property type="protein sequence ID" value="PON83827.1"/>
    <property type="molecule type" value="Genomic_DNA"/>
</dbReference>
<evidence type="ECO:0000256" key="1">
    <source>
        <dbReference type="SAM" id="MobiDB-lite"/>
    </source>
</evidence>
<proteinExistence type="predicted"/>
<feature type="compositionally biased region" description="Basic residues" evidence="1">
    <location>
        <begin position="85"/>
        <end position="99"/>
    </location>
</feature>
<feature type="compositionally biased region" description="Basic residues" evidence="1">
    <location>
        <begin position="53"/>
        <end position="63"/>
    </location>
</feature>
<sequence>MMNYQGGAGGEEGGPNDGVLNSGGDSNLTRSRHKRTRVSDQEQNNRIDELQHGHRNINAHHHNQGGGNPPEGGASDRRGGPNYGRRGKRLPPRRSKRQKVVSSNNSDISNIADHINQMPLEEYNAFHERLFDDHYRLNNINYSPDFQFQTTTFPAPVRAPLNKPAFQPQPVITSEHDPSNVQTTRPSLSFPNAETVFWCQNHLILARLLVKKKIVEVWDSLADAK</sequence>
<feature type="compositionally biased region" description="Basic and acidic residues" evidence="1">
    <location>
        <begin position="37"/>
        <end position="52"/>
    </location>
</feature>
<evidence type="ECO:0000313" key="3">
    <source>
        <dbReference type="Proteomes" id="UP000237000"/>
    </source>
</evidence>
<keyword evidence="3" id="KW-1185">Reference proteome</keyword>
<name>A0A2P5EE65_TREOI</name>
<gene>
    <name evidence="2" type="ORF">TorRG33x02_203780</name>
</gene>
<feature type="region of interest" description="Disordered" evidence="1">
    <location>
        <begin position="1"/>
        <end position="108"/>
    </location>
</feature>
<reference evidence="3" key="1">
    <citation type="submission" date="2016-06" db="EMBL/GenBank/DDBJ databases">
        <title>Parallel loss of symbiosis genes in relatives of nitrogen-fixing non-legume Parasponia.</title>
        <authorList>
            <person name="Van Velzen R."/>
            <person name="Holmer R."/>
            <person name="Bu F."/>
            <person name="Rutten L."/>
            <person name="Van Zeijl A."/>
            <person name="Liu W."/>
            <person name="Santuari L."/>
            <person name="Cao Q."/>
            <person name="Sharma T."/>
            <person name="Shen D."/>
            <person name="Roswanjaya Y."/>
            <person name="Wardhani T."/>
            <person name="Kalhor M.S."/>
            <person name="Jansen J."/>
            <person name="Van den Hoogen J."/>
            <person name="Gungor B."/>
            <person name="Hartog M."/>
            <person name="Hontelez J."/>
            <person name="Verver J."/>
            <person name="Yang W.-C."/>
            <person name="Schijlen E."/>
            <person name="Repin R."/>
            <person name="Schilthuizen M."/>
            <person name="Schranz E."/>
            <person name="Heidstra R."/>
            <person name="Miyata K."/>
            <person name="Fedorova E."/>
            <person name="Kohlen W."/>
            <person name="Bisseling T."/>
            <person name="Smit S."/>
            <person name="Geurts R."/>
        </authorList>
    </citation>
    <scope>NUCLEOTIDE SEQUENCE [LARGE SCALE GENOMIC DNA]</scope>
    <source>
        <strain evidence="3">cv. RG33-2</strain>
    </source>
</reference>
<organism evidence="2 3">
    <name type="scientific">Trema orientale</name>
    <name type="common">Charcoal tree</name>
    <name type="synonym">Celtis orientalis</name>
    <dbReference type="NCBI Taxonomy" id="63057"/>
    <lineage>
        <taxon>Eukaryota</taxon>
        <taxon>Viridiplantae</taxon>
        <taxon>Streptophyta</taxon>
        <taxon>Embryophyta</taxon>
        <taxon>Tracheophyta</taxon>
        <taxon>Spermatophyta</taxon>
        <taxon>Magnoliopsida</taxon>
        <taxon>eudicotyledons</taxon>
        <taxon>Gunneridae</taxon>
        <taxon>Pentapetalae</taxon>
        <taxon>rosids</taxon>
        <taxon>fabids</taxon>
        <taxon>Rosales</taxon>
        <taxon>Cannabaceae</taxon>
        <taxon>Trema</taxon>
    </lineage>
</organism>
<comment type="caution">
    <text evidence="2">The sequence shown here is derived from an EMBL/GenBank/DDBJ whole genome shotgun (WGS) entry which is preliminary data.</text>
</comment>
<dbReference type="InParanoid" id="A0A2P5EE65"/>
<accession>A0A2P5EE65</accession>